<keyword evidence="2" id="KW-1185">Reference proteome</keyword>
<reference evidence="1" key="1">
    <citation type="submission" date="2022-12" db="EMBL/GenBank/DDBJ databases">
        <title>Complete genome sequence of an Australian strain of Rouxiella badensis DAR84756 and resolution of the R. badensis DSM100043 and R. chamberiensis DSM28324 genomes.</title>
        <authorList>
            <person name="Paul S."/>
            <person name="Anderson P.J."/>
            <person name="Maynard G."/>
            <person name="Dyall-Smith M."/>
            <person name="Kudinha T."/>
        </authorList>
    </citation>
    <scope>NUCLEOTIDE SEQUENCE</scope>
    <source>
        <strain evidence="1">DSM 28324</strain>
    </source>
</reference>
<dbReference type="InterPro" id="IPR036286">
    <property type="entry name" value="LexA/Signal_pep-like_sf"/>
</dbReference>
<gene>
    <name evidence="1" type="ORF">O1V66_05385</name>
</gene>
<evidence type="ECO:0000313" key="2">
    <source>
        <dbReference type="Proteomes" id="UP001164712"/>
    </source>
</evidence>
<dbReference type="SUPFAM" id="SSF51306">
    <property type="entry name" value="LexA/Signal peptidase"/>
    <property type="match status" value="1"/>
</dbReference>
<evidence type="ECO:0000313" key="1">
    <source>
        <dbReference type="EMBL" id="WAT02105.1"/>
    </source>
</evidence>
<protein>
    <submittedName>
        <fullName evidence="1">Uncharacterized protein</fullName>
    </submittedName>
</protein>
<proteinExistence type="predicted"/>
<sequence length="67" mass="7251">MAYASPATDYAEGRVTPNVACKWKDSPAQFLVHATEASWRAGIKKDAVLVVNKARKPVDGSLVIVDH</sequence>
<organism evidence="1 2">
    <name type="scientific">Rouxiella chamberiensis</name>
    <dbReference type="NCBI Taxonomy" id="1513468"/>
    <lineage>
        <taxon>Bacteria</taxon>
        <taxon>Pseudomonadati</taxon>
        <taxon>Pseudomonadota</taxon>
        <taxon>Gammaproteobacteria</taxon>
        <taxon>Enterobacterales</taxon>
        <taxon>Yersiniaceae</taxon>
        <taxon>Rouxiella</taxon>
    </lineage>
</organism>
<dbReference type="RefSeq" id="WP_241481408.1">
    <property type="nucleotide sequence ID" value="NZ_CP114058.1"/>
</dbReference>
<accession>A0ABY7HRS8</accession>
<name>A0ABY7HRS8_9GAMM</name>
<dbReference type="Proteomes" id="UP001164712">
    <property type="component" value="Chromosome"/>
</dbReference>
<dbReference type="EMBL" id="CP114058">
    <property type="protein sequence ID" value="WAT02105.1"/>
    <property type="molecule type" value="Genomic_DNA"/>
</dbReference>